<evidence type="ECO:0000256" key="1">
    <source>
        <dbReference type="SAM" id="MobiDB-lite"/>
    </source>
</evidence>
<reference evidence="2 3" key="1">
    <citation type="submission" date="2020-08" db="EMBL/GenBank/DDBJ databases">
        <title>Plant Genome Project.</title>
        <authorList>
            <person name="Zhang R.-G."/>
        </authorList>
    </citation>
    <scope>NUCLEOTIDE SEQUENCE [LARGE SCALE GENOMIC DNA]</scope>
    <source>
        <tissue evidence="2">Rhizome</tissue>
    </source>
</reference>
<keyword evidence="3" id="KW-1185">Reference proteome</keyword>
<feature type="region of interest" description="Disordered" evidence="1">
    <location>
        <begin position="1"/>
        <end position="32"/>
    </location>
</feature>
<proteinExistence type="predicted"/>
<evidence type="ECO:0000313" key="2">
    <source>
        <dbReference type="EMBL" id="KAG6488672.1"/>
    </source>
</evidence>
<sequence length="54" mass="5374">MPTCPGCTIQSSSSSPRTPTSCPPSSSSLSLPAPFSSLPLSFPPSPSLPATSPL</sequence>
<evidence type="ECO:0000313" key="3">
    <source>
        <dbReference type="Proteomes" id="UP000734854"/>
    </source>
</evidence>
<accession>A0A8J5KR06</accession>
<protein>
    <submittedName>
        <fullName evidence="2">Uncharacterized protein</fullName>
    </submittedName>
</protein>
<dbReference type="AlphaFoldDB" id="A0A8J5KR06"/>
<organism evidence="2 3">
    <name type="scientific">Zingiber officinale</name>
    <name type="common">Ginger</name>
    <name type="synonym">Amomum zingiber</name>
    <dbReference type="NCBI Taxonomy" id="94328"/>
    <lineage>
        <taxon>Eukaryota</taxon>
        <taxon>Viridiplantae</taxon>
        <taxon>Streptophyta</taxon>
        <taxon>Embryophyta</taxon>
        <taxon>Tracheophyta</taxon>
        <taxon>Spermatophyta</taxon>
        <taxon>Magnoliopsida</taxon>
        <taxon>Liliopsida</taxon>
        <taxon>Zingiberales</taxon>
        <taxon>Zingiberaceae</taxon>
        <taxon>Zingiber</taxon>
    </lineage>
</organism>
<feature type="compositionally biased region" description="Low complexity" evidence="1">
    <location>
        <begin position="11"/>
        <end position="32"/>
    </location>
</feature>
<dbReference type="Proteomes" id="UP000734854">
    <property type="component" value="Unassembled WGS sequence"/>
</dbReference>
<dbReference type="EMBL" id="JACMSC010000014">
    <property type="protein sequence ID" value="KAG6488672.1"/>
    <property type="molecule type" value="Genomic_DNA"/>
</dbReference>
<comment type="caution">
    <text evidence="2">The sequence shown here is derived from an EMBL/GenBank/DDBJ whole genome shotgun (WGS) entry which is preliminary data.</text>
</comment>
<name>A0A8J5KR06_ZINOF</name>
<gene>
    <name evidence="2" type="ORF">ZIOFF_049921</name>
</gene>